<sequence>MPKMFVGKQAQRTRPVDEVDGRVGAYVKLDYTANDALTVSLLGYDNNGDRTTVTRGQYAWRTRFVQVAARWTPAPGTEILAQAMTGETAMGVPFNGQAPADIGFAAVYVLVSHDLPGGVATARLDQFSVSDHSFKALDNNAEHGWAATAAWSTPSGATSIWCSKGWWPRAPAPTGGASGGRVTDQPARASRAAGGLLGMDVPQVAHEPPAMPSGGCAV</sequence>
<protein>
    <submittedName>
        <fullName evidence="1">Uncharacterized protein</fullName>
    </submittedName>
</protein>
<reference evidence="1" key="1">
    <citation type="submission" date="2021-01" db="EMBL/GenBank/DDBJ databases">
        <title>Genome sequence of Phenylobacterium sp. 20VBR1 isolated from a valley glaceir, Ny-Alesund, Svalbard.</title>
        <authorList>
            <person name="Thomas F.A."/>
            <person name="Krishnan K.P."/>
            <person name="Sinha R.K."/>
        </authorList>
    </citation>
    <scope>NUCLEOTIDE SEQUENCE</scope>
    <source>
        <strain evidence="1">20VBR1</strain>
    </source>
</reference>
<accession>A0A974SA48</accession>
<proteinExistence type="predicted"/>
<dbReference type="EMBL" id="CP068570">
    <property type="protein sequence ID" value="QQZ51348.1"/>
    <property type="molecule type" value="Genomic_DNA"/>
</dbReference>
<organism evidence="1">
    <name type="scientific">Phenylobacterium glaciei</name>
    <dbReference type="NCBI Taxonomy" id="2803784"/>
    <lineage>
        <taxon>Bacteria</taxon>
        <taxon>Pseudomonadati</taxon>
        <taxon>Pseudomonadota</taxon>
        <taxon>Alphaproteobacteria</taxon>
        <taxon>Caulobacterales</taxon>
        <taxon>Caulobacteraceae</taxon>
        <taxon>Phenylobacterium</taxon>
    </lineage>
</organism>
<evidence type="ECO:0000313" key="1">
    <source>
        <dbReference type="EMBL" id="QQZ51348.1"/>
    </source>
</evidence>
<name>A0A974SA48_9CAUL</name>
<gene>
    <name evidence="1" type="ORF">JKL49_10005</name>
</gene>
<dbReference type="AlphaFoldDB" id="A0A974SA48"/>